<name>A0A1H0TKW8_9BACI</name>
<gene>
    <name evidence="2" type="ORF">SAMN05216565_103575</name>
</gene>
<evidence type="ECO:0000313" key="3">
    <source>
        <dbReference type="Proteomes" id="UP000199159"/>
    </source>
</evidence>
<dbReference type="Proteomes" id="UP000199159">
    <property type="component" value="Unassembled WGS sequence"/>
</dbReference>
<reference evidence="3" key="1">
    <citation type="submission" date="2016-10" db="EMBL/GenBank/DDBJ databases">
        <authorList>
            <person name="Varghese N."/>
            <person name="Submissions S."/>
        </authorList>
    </citation>
    <scope>NUCLEOTIDE SEQUENCE [LARGE SCALE GENOMIC DNA]</scope>
    <source>
        <strain evidence="3">IBRC-M10078</strain>
    </source>
</reference>
<sequence length="176" mass="21008">MLEQETKFKIPSDFFHPLFFSCDANHLLKIEPDIKETLKSSPFIFDIAFISSHTDVLKPWEEQSTFFPLLMELWNDEKKELNALFKIRDRKKVKARMIKALGYYVQFLNWSNGQAVRELKNWQTSISNLNNKPINAVERLEFIIVKPDQYHSFIQLSQLFEESVKQYYKKLALRKK</sequence>
<dbReference type="STRING" id="930152.SAMN05216565_103575"/>
<dbReference type="AlphaFoldDB" id="A0A1H0TKW8"/>
<keyword evidence="3" id="KW-1185">Reference proteome</keyword>
<evidence type="ECO:0000259" key="1">
    <source>
        <dbReference type="Pfam" id="PF21747"/>
    </source>
</evidence>
<organism evidence="2 3">
    <name type="scientific">Litchfieldia salsa</name>
    <dbReference type="NCBI Taxonomy" id="930152"/>
    <lineage>
        <taxon>Bacteria</taxon>
        <taxon>Bacillati</taxon>
        <taxon>Bacillota</taxon>
        <taxon>Bacilli</taxon>
        <taxon>Bacillales</taxon>
        <taxon>Bacillaceae</taxon>
        <taxon>Litchfieldia</taxon>
    </lineage>
</organism>
<protein>
    <recommendedName>
        <fullName evidence="1">YpoC-like domain-containing protein</fullName>
    </recommendedName>
</protein>
<feature type="domain" description="YpoC-like" evidence="1">
    <location>
        <begin position="66"/>
        <end position="175"/>
    </location>
</feature>
<accession>A0A1H0TKW8</accession>
<dbReference type="Pfam" id="PF21747">
    <property type="entry name" value="YpoC"/>
    <property type="match status" value="1"/>
</dbReference>
<evidence type="ECO:0000313" key="2">
    <source>
        <dbReference type="EMBL" id="SDP54288.1"/>
    </source>
</evidence>
<dbReference type="InterPro" id="IPR048427">
    <property type="entry name" value="YpoC"/>
</dbReference>
<proteinExistence type="predicted"/>
<dbReference type="EMBL" id="FNJU01000003">
    <property type="protein sequence ID" value="SDP54288.1"/>
    <property type="molecule type" value="Genomic_DNA"/>
</dbReference>